<gene>
    <name evidence="1" type="ORF">JCR33_14645</name>
</gene>
<dbReference type="RefSeq" id="WP_198882833.1">
    <property type="nucleotide sequence ID" value="NZ_JAEKJA010000011.1"/>
</dbReference>
<protein>
    <submittedName>
        <fullName evidence="1">Mitochondrial fission ELM1 family protein</fullName>
    </submittedName>
</protein>
<dbReference type="InterPro" id="IPR009367">
    <property type="entry name" value="Elm1-like"/>
</dbReference>
<evidence type="ECO:0000313" key="2">
    <source>
        <dbReference type="Proteomes" id="UP000609531"/>
    </source>
</evidence>
<dbReference type="EMBL" id="JAEKJA010000011">
    <property type="protein sequence ID" value="MBJ3776942.1"/>
    <property type="molecule type" value="Genomic_DNA"/>
</dbReference>
<evidence type="ECO:0000313" key="1">
    <source>
        <dbReference type="EMBL" id="MBJ3776942.1"/>
    </source>
</evidence>
<organism evidence="1 2">
    <name type="scientific">Acuticoccus mangrovi</name>
    <dbReference type="NCBI Taxonomy" id="2796142"/>
    <lineage>
        <taxon>Bacteria</taxon>
        <taxon>Pseudomonadati</taxon>
        <taxon>Pseudomonadota</taxon>
        <taxon>Alphaproteobacteria</taxon>
        <taxon>Hyphomicrobiales</taxon>
        <taxon>Amorphaceae</taxon>
        <taxon>Acuticoccus</taxon>
    </lineage>
</organism>
<name>A0A934IN62_9HYPH</name>
<dbReference type="AlphaFoldDB" id="A0A934IN62"/>
<dbReference type="PANTHER" id="PTHR33986:SF15">
    <property type="entry name" value="MITOCHONDRIAL FISSION PROTEIN ELM1"/>
    <property type="match status" value="1"/>
</dbReference>
<reference evidence="1" key="1">
    <citation type="submission" date="2020-12" db="EMBL/GenBank/DDBJ databases">
        <title>Bacterial taxonomy.</title>
        <authorList>
            <person name="Pan X."/>
        </authorList>
    </citation>
    <scope>NUCLEOTIDE SEQUENCE</scope>
    <source>
        <strain evidence="1">B2012</strain>
    </source>
</reference>
<keyword evidence="2" id="KW-1185">Reference proteome</keyword>
<comment type="caution">
    <text evidence="1">The sequence shown here is derived from an EMBL/GenBank/DDBJ whole genome shotgun (WGS) entry which is preliminary data.</text>
</comment>
<dbReference type="Proteomes" id="UP000609531">
    <property type="component" value="Unassembled WGS sequence"/>
</dbReference>
<proteinExistence type="predicted"/>
<sequence>MSFRDEVKHSMLGSEAEVRTEFMKRCLILASHGKKGHLRQALAVARRLPFTIDVMEVGPQSTVPAIDEDIALVIGAGRQSIAPARTIARGRKPRPFVALLQPVAWRASCFDLVWAPAHDRYAAPFARRGRLETATAPSAVTAEERAAGLAEINRRLPGLAKPVVGVLIGGANQAHRFGPTEAVELAARLAGFAKAHDASLLITTSRRTGADLTALLAARLGDAADLFVDGATPDADASTLYAGILARSDAIVATADSVAMMSDVAAAGVPLYGWRLPGGKAKFERFYGSLLAHGTMRWFDGGLSHWTYPPLDAAQVIAEALQKRMGLVR</sequence>
<dbReference type="Pfam" id="PF06258">
    <property type="entry name" value="Mito_fiss_Elm1"/>
    <property type="match status" value="1"/>
</dbReference>
<accession>A0A934IN62</accession>
<dbReference type="PANTHER" id="PTHR33986">
    <property type="entry name" value="OS02G0535700 PROTEIN"/>
    <property type="match status" value="1"/>
</dbReference>